<dbReference type="Proteomes" id="UP000038040">
    <property type="component" value="Unplaced"/>
</dbReference>
<dbReference type="WBParaSite" id="DME_0000789301-mRNA-1">
    <property type="protein sequence ID" value="DME_0000789301-mRNA-1"/>
    <property type="gene ID" value="DME_0000789301"/>
</dbReference>
<keyword evidence="1" id="KW-0732">Signal</keyword>
<evidence type="ECO:0000259" key="2">
    <source>
        <dbReference type="Pfam" id="PF00080"/>
    </source>
</evidence>
<dbReference type="PANTHER" id="PTHR10003">
    <property type="entry name" value="SUPEROXIDE DISMUTASE CU-ZN -RELATED"/>
    <property type="match status" value="1"/>
</dbReference>
<dbReference type="InterPro" id="IPR036423">
    <property type="entry name" value="SOD-like_Cu/Zn_dom_sf"/>
</dbReference>
<proteinExistence type="predicted"/>
<feature type="domain" description="Superoxide dismutase copper/zinc binding" evidence="2">
    <location>
        <begin position="78"/>
        <end position="208"/>
    </location>
</feature>
<evidence type="ECO:0000313" key="4">
    <source>
        <dbReference type="Proteomes" id="UP000038040"/>
    </source>
</evidence>
<dbReference type="AlphaFoldDB" id="A0A0N4UJP7"/>
<dbReference type="OrthoDB" id="2015551at2759"/>
<accession>A0A0N4UJP7</accession>
<dbReference type="PRINTS" id="PR00068">
    <property type="entry name" value="CUZNDISMTASE"/>
</dbReference>
<evidence type="ECO:0000313" key="5">
    <source>
        <dbReference type="Proteomes" id="UP000274756"/>
    </source>
</evidence>
<evidence type="ECO:0000313" key="3">
    <source>
        <dbReference type="EMBL" id="VDN52045.1"/>
    </source>
</evidence>
<evidence type="ECO:0000313" key="6">
    <source>
        <dbReference type="WBParaSite" id="DME_0000789301-mRNA-1"/>
    </source>
</evidence>
<dbReference type="Proteomes" id="UP000274756">
    <property type="component" value="Unassembled WGS sequence"/>
</dbReference>
<dbReference type="GO" id="GO:0006801">
    <property type="term" value="P:superoxide metabolic process"/>
    <property type="evidence" value="ECO:0007669"/>
    <property type="project" value="InterPro"/>
</dbReference>
<reference evidence="6" key="1">
    <citation type="submission" date="2017-02" db="UniProtKB">
        <authorList>
            <consortium name="WormBaseParasite"/>
        </authorList>
    </citation>
    <scope>IDENTIFICATION</scope>
</reference>
<name>A0A0N4UJP7_DRAME</name>
<protein>
    <submittedName>
        <fullName evidence="6">Superoxide dismutase</fullName>
    </submittedName>
</protein>
<feature type="chain" id="PRO_5041039973" evidence="1">
    <location>
        <begin position="24"/>
        <end position="216"/>
    </location>
</feature>
<evidence type="ECO:0000256" key="1">
    <source>
        <dbReference type="SAM" id="SignalP"/>
    </source>
</evidence>
<dbReference type="Gene3D" id="2.60.40.200">
    <property type="entry name" value="Superoxide dismutase, copper/zinc binding domain"/>
    <property type="match status" value="1"/>
</dbReference>
<organism evidence="4 6">
    <name type="scientific">Dracunculus medinensis</name>
    <name type="common">Guinea worm</name>
    <dbReference type="NCBI Taxonomy" id="318479"/>
    <lineage>
        <taxon>Eukaryota</taxon>
        <taxon>Metazoa</taxon>
        <taxon>Ecdysozoa</taxon>
        <taxon>Nematoda</taxon>
        <taxon>Chromadorea</taxon>
        <taxon>Rhabditida</taxon>
        <taxon>Spirurina</taxon>
        <taxon>Dracunculoidea</taxon>
        <taxon>Dracunculidae</taxon>
        <taxon>Dracunculus</taxon>
    </lineage>
</organism>
<dbReference type="EMBL" id="UYYG01000042">
    <property type="protein sequence ID" value="VDN52045.1"/>
    <property type="molecule type" value="Genomic_DNA"/>
</dbReference>
<sequence length="216" mass="23875">MMVWKLENVIFAVFAFILLLIEAHNTKDCNEGKTKHFIGRELHTLVENLYYLIITISLHSTILVHKAIAWIRSSGGAVRGFVSFEQEQHANSATAVRVNLTGLSGAHDVKVLNWGNVADNCLNMGKIFNPDRIPYSNINGIDHRAGNLGTIDGEKFDVINDAKISLVGRNSVIGRGLAIFPKNVRKGNTVKEHTLEMLENTPIACGIIGRVMKEIC</sequence>
<dbReference type="Pfam" id="PF00080">
    <property type="entry name" value="Sod_Cu"/>
    <property type="match status" value="1"/>
</dbReference>
<gene>
    <name evidence="3" type="ORF">DME_LOCUS2018</name>
</gene>
<dbReference type="SUPFAM" id="SSF49329">
    <property type="entry name" value="Cu,Zn superoxide dismutase-like"/>
    <property type="match status" value="1"/>
</dbReference>
<keyword evidence="5" id="KW-1185">Reference proteome</keyword>
<reference evidence="3 5" key="2">
    <citation type="submission" date="2018-11" db="EMBL/GenBank/DDBJ databases">
        <authorList>
            <consortium name="Pathogen Informatics"/>
        </authorList>
    </citation>
    <scope>NUCLEOTIDE SEQUENCE [LARGE SCALE GENOMIC DNA]</scope>
</reference>
<feature type="signal peptide" evidence="1">
    <location>
        <begin position="1"/>
        <end position="23"/>
    </location>
</feature>
<dbReference type="STRING" id="318479.A0A0N4UJP7"/>
<dbReference type="InterPro" id="IPR024134">
    <property type="entry name" value="SOD_Cu/Zn_/chaperone"/>
</dbReference>
<dbReference type="InterPro" id="IPR001424">
    <property type="entry name" value="SOD_Cu_Zn_dom"/>
</dbReference>
<dbReference type="GO" id="GO:0005507">
    <property type="term" value="F:copper ion binding"/>
    <property type="evidence" value="ECO:0007669"/>
    <property type="project" value="InterPro"/>
</dbReference>